<dbReference type="EMBL" id="JWYV01000008">
    <property type="protein sequence ID" value="KKC99724.1"/>
    <property type="molecule type" value="Genomic_DNA"/>
</dbReference>
<dbReference type="AlphaFoldDB" id="A0A0F5VE16"/>
<name>A0A0F5VE16_9GAMM</name>
<dbReference type="OrthoDB" id="6903768at2"/>
<sequence length="81" mass="8983">MKVVVEAFDKESELLVFEIEIEKLHLDKIKQIAGLTEDDMNFLLSGAGGFDLSADQVKEIEMATSKAIYRLDCDFQLGTGA</sequence>
<feature type="domain" description="DUF7683" evidence="1">
    <location>
        <begin position="3"/>
        <end position="78"/>
    </location>
</feature>
<protein>
    <recommendedName>
        <fullName evidence="1">DUF7683 domain-containing protein</fullName>
    </recommendedName>
</protein>
<reference evidence="2 3" key="1">
    <citation type="submission" date="2014-12" db="EMBL/GenBank/DDBJ databases">
        <title>Mercury Reductase activity and rhizosphere competence traits in the genome of root associated Photobacterium halotolerans MELD1.</title>
        <authorList>
            <person name="Mathew D.C."/>
            <person name="Huang C.-C."/>
        </authorList>
    </citation>
    <scope>NUCLEOTIDE SEQUENCE [LARGE SCALE GENOMIC DNA]</scope>
    <source>
        <strain evidence="2 3">MELD1</strain>
    </source>
</reference>
<accession>A0A0F5VE16</accession>
<evidence type="ECO:0000313" key="3">
    <source>
        <dbReference type="Proteomes" id="UP000033633"/>
    </source>
</evidence>
<comment type="caution">
    <text evidence="2">The sequence shown here is derived from an EMBL/GenBank/DDBJ whole genome shotgun (WGS) entry which is preliminary data.</text>
</comment>
<dbReference type="Proteomes" id="UP000033633">
    <property type="component" value="Unassembled WGS sequence"/>
</dbReference>
<evidence type="ECO:0000259" key="1">
    <source>
        <dbReference type="Pfam" id="PF24731"/>
    </source>
</evidence>
<dbReference type="PATRIC" id="fig|265726.11.peg.4321"/>
<organism evidence="2 3">
    <name type="scientific">Photobacterium halotolerans</name>
    <dbReference type="NCBI Taxonomy" id="265726"/>
    <lineage>
        <taxon>Bacteria</taxon>
        <taxon>Pseudomonadati</taxon>
        <taxon>Pseudomonadota</taxon>
        <taxon>Gammaproteobacteria</taxon>
        <taxon>Vibrionales</taxon>
        <taxon>Vibrionaceae</taxon>
        <taxon>Photobacterium</taxon>
    </lineage>
</organism>
<evidence type="ECO:0000313" key="2">
    <source>
        <dbReference type="EMBL" id="KKC99724.1"/>
    </source>
</evidence>
<gene>
    <name evidence="2" type="ORF">KY46_10860</name>
</gene>
<dbReference type="Pfam" id="PF24731">
    <property type="entry name" value="DUF7683"/>
    <property type="match status" value="1"/>
</dbReference>
<keyword evidence="3" id="KW-1185">Reference proteome</keyword>
<proteinExistence type="predicted"/>
<dbReference type="InterPro" id="IPR056100">
    <property type="entry name" value="DUF7683"/>
</dbReference>
<dbReference type="RefSeq" id="WP_046220661.1">
    <property type="nucleotide sequence ID" value="NZ_JWYV01000008.1"/>
</dbReference>